<sequence>MSRPRLVGISANLQRPSRTRALVEAIAEETAARAPIELRLFDFVDVGPGLGSAWTRSALPLPARRVVEAIEEADALVVGSPVYKGGYTGLFKHLFDFVEPDALVNKPVAIAATGGGPRHALVVEHAFRPLFGFFSALQLPTAVYGSTADFTDHALTDADVQGRVRDAAGQLAALLTRGVLPARRPAAELAAPEPAFTVTGR</sequence>
<dbReference type="GO" id="GO:0016491">
    <property type="term" value="F:oxidoreductase activity"/>
    <property type="evidence" value="ECO:0007669"/>
    <property type="project" value="UniProtKB-KW"/>
</dbReference>
<dbReference type="OrthoDB" id="1643408at2"/>
<dbReference type="AlphaFoldDB" id="A0A2U8WF22"/>
<dbReference type="PANTHER" id="PTHR43408:SF2">
    <property type="entry name" value="FMN REDUCTASE (NADPH)"/>
    <property type="match status" value="1"/>
</dbReference>
<dbReference type="RefSeq" id="WP_109895619.1">
    <property type="nucleotide sequence ID" value="NZ_CP029550.1"/>
</dbReference>
<dbReference type="InterPro" id="IPR019912">
    <property type="entry name" value="FMN_Rdtase_MsuE-like"/>
</dbReference>
<dbReference type="SUPFAM" id="SSF52218">
    <property type="entry name" value="Flavoproteins"/>
    <property type="match status" value="1"/>
</dbReference>
<dbReference type="NCBIfam" id="TIGR03566">
    <property type="entry name" value="FMN_reduc_MsuE"/>
    <property type="match status" value="1"/>
</dbReference>
<evidence type="ECO:0000256" key="3">
    <source>
        <dbReference type="ARBA" id="ARBA00022643"/>
    </source>
</evidence>
<accession>A0A2U8WF22</accession>
<comment type="similarity">
    <text evidence="1">Belongs to the SsuE family.</text>
</comment>
<dbReference type="InterPro" id="IPR005025">
    <property type="entry name" value="FMN_Rdtase-like_dom"/>
</dbReference>
<keyword evidence="3" id="KW-0288">FMN</keyword>
<keyword evidence="2" id="KW-0285">Flavoprotein</keyword>
<evidence type="ECO:0000256" key="4">
    <source>
        <dbReference type="ARBA" id="ARBA00023002"/>
    </source>
</evidence>
<keyword evidence="4" id="KW-0560">Oxidoreductase</keyword>
<evidence type="ECO:0000259" key="5">
    <source>
        <dbReference type="Pfam" id="PF03358"/>
    </source>
</evidence>
<evidence type="ECO:0000313" key="6">
    <source>
        <dbReference type="EMBL" id="AWN44148.1"/>
    </source>
</evidence>
<dbReference type="InterPro" id="IPR029039">
    <property type="entry name" value="Flavoprotein-like_sf"/>
</dbReference>
<keyword evidence="7" id="KW-1185">Reference proteome</keyword>
<gene>
    <name evidence="6" type="primary">msuE</name>
    <name evidence="6" type="ORF">DK389_31105</name>
</gene>
<dbReference type="Gene3D" id="3.40.50.360">
    <property type="match status" value="1"/>
</dbReference>
<dbReference type="InterPro" id="IPR051814">
    <property type="entry name" value="NAD(P)H-dep_FMN_reductase"/>
</dbReference>
<dbReference type="KEGG" id="mets:DK389_31105"/>
<dbReference type="Pfam" id="PF03358">
    <property type="entry name" value="FMN_red"/>
    <property type="match status" value="1"/>
</dbReference>
<protein>
    <submittedName>
        <fullName evidence="6">FMN reductase</fullName>
    </submittedName>
</protein>
<feature type="domain" description="NADPH-dependent FMN reductase-like" evidence="5">
    <location>
        <begin position="5"/>
        <end position="144"/>
    </location>
</feature>
<name>A0A2U8WF22_9HYPH</name>
<proteinExistence type="inferred from homology"/>
<dbReference type="PANTHER" id="PTHR43408">
    <property type="entry name" value="FMN REDUCTASE (NADPH)"/>
    <property type="match status" value="1"/>
</dbReference>
<evidence type="ECO:0000313" key="7">
    <source>
        <dbReference type="Proteomes" id="UP000245926"/>
    </source>
</evidence>
<evidence type="ECO:0000256" key="1">
    <source>
        <dbReference type="ARBA" id="ARBA00005990"/>
    </source>
</evidence>
<reference evidence="7" key="1">
    <citation type="submission" date="2018-05" db="EMBL/GenBank/DDBJ databases">
        <title>Complete Genome Sequence of Methylobacterium sp. 17SD2-17.</title>
        <authorList>
            <person name="Srinivasan S."/>
        </authorList>
    </citation>
    <scope>NUCLEOTIDE SEQUENCE [LARGE SCALE GENOMIC DNA]</scope>
    <source>
        <strain evidence="7">17SD2-17</strain>
    </source>
</reference>
<evidence type="ECO:0000256" key="2">
    <source>
        <dbReference type="ARBA" id="ARBA00022630"/>
    </source>
</evidence>
<dbReference type="EMBL" id="CP029550">
    <property type="protein sequence ID" value="AWN44148.1"/>
    <property type="molecule type" value="Genomic_DNA"/>
</dbReference>
<dbReference type="Proteomes" id="UP000245926">
    <property type="component" value="Chromosome"/>
</dbReference>
<organism evidence="6 7">
    <name type="scientific">Methylobacterium durans</name>
    <dbReference type="NCBI Taxonomy" id="2202825"/>
    <lineage>
        <taxon>Bacteria</taxon>
        <taxon>Pseudomonadati</taxon>
        <taxon>Pseudomonadota</taxon>
        <taxon>Alphaproteobacteria</taxon>
        <taxon>Hyphomicrobiales</taxon>
        <taxon>Methylobacteriaceae</taxon>
        <taxon>Methylobacterium</taxon>
    </lineage>
</organism>